<reference evidence="4 5" key="1">
    <citation type="journal article" date="2021" name="Nat. Commun.">
        <title>Genetic determinants of endophytism in the Arabidopsis root mycobiome.</title>
        <authorList>
            <person name="Mesny F."/>
            <person name="Miyauchi S."/>
            <person name="Thiergart T."/>
            <person name="Pickel B."/>
            <person name="Atanasova L."/>
            <person name="Karlsson M."/>
            <person name="Huettel B."/>
            <person name="Barry K.W."/>
            <person name="Haridas S."/>
            <person name="Chen C."/>
            <person name="Bauer D."/>
            <person name="Andreopoulos W."/>
            <person name="Pangilinan J."/>
            <person name="LaButti K."/>
            <person name="Riley R."/>
            <person name="Lipzen A."/>
            <person name="Clum A."/>
            <person name="Drula E."/>
            <person name="Henrissat B."/>
            <person name="Kohler A."/>
            <person name="Grigoriev I.V."/>
            <person name="Martin F.M."/>
            <person name="Hacquard S."/>
        </authorList>
    </citation>
    <scope>NUCLEOTIDE SEQUENCE [LARGE SCALE GENOMIC DNA]</scope>
    <source>
        <strain evidence="4 5">MPI-SDFR-AT-0080</strain>
    </source>
</reference>
<gene>
    <name evidence="4" type="ORF">B0J12DRAFT_703069</name>
</gene>
<accession>A0ABQ8FZX8</accession>
<comment type="caution">
    <text evidence="4">The sequence shown here is derived from an EMBL/GenBank/DDBJ whole genome shotgun (WGS) entry which is preliminary data.</text>
</comment>
<feature type="compositionally biased region" description="Basic and acidic residues" evidence="1">
    <location>
        <begin position="291"/>
        <end position="302"/>
    </location>
</feature>
<protein>
    <recommendedName>
        <fullName evidence="6">Transmembrane protein</fullName>
    </recommendedName>
</protein>
<keyword evidence="2" id="KW-0472">Membrane</keyword>
<evidence type="ECO:0000313" key="5">
    <source>
        <dbReference type="Proteomes" id="UP000774617"/>
    </source>
</evidence>
<evidence type="ECO:0008006" key="6">
    <source>
        <dbReference type="Google" id="ProtNLM"/>
    </source>
</evidence>
<feature type="region of interest" description="Disordered" evidence="1">
    <location>
        <begin position="348"/>
        <end position="379"/>
    </location>
</feature>
<evidence type="ECO:0000256" key="2">
    <source>
        <dbReference type="SAM" id="Phobius"/>
    </source>
</evidence>
<feature type="signal peptide" evidence="3">
    <location>
        <begin position="1"/>
        <end position="30"/>
    </location>
</feature>
<feature type="compositionally biased region" description="Basic and acidic residues" evidence="1">
    <location>
        <begin position="311"/>
        <end position="321"/>
    </location>
</feature>
<evidence type="ECO:0000256" key="1">
    <source>
        <dbReference type="SAM" id="MobiDB-lite"/>
    </source>
</evidence>
<dbReference type="EMBL" id="JAGTJR010000032">
    <property type="protein sequence ID" value="KAH7038924.1"/>
    <property type="molecule type" value="Genomic_DNA"/>
</dbReference>
<feature type="transmembrane region" description="Helical" evidence="2">
    <location>
        <begin position="231"/>
        <end position="252"/>
    </location>
</feature>
<name>A0ABQ8FZX8_9PEZI</name>
<feature type="compositionally biased region" description="Low complexity" evidence="1">
    <location>
        <begin position="206"/>
        <end position="217"/>
    </location>
</feature>
<feature type="region of interest" description="Disordered" evidence="1">
    <location>
        <begin position="204"/>
        <end position="226"/>
    </location>
</feature>
<evidence type="ECO:0000256" key="3">
    <source>
        <dbReference type="SAM" id="SignalP"/>
    </source>
</evidence>
<organism evidence="4 5">
    <name type="scientific">Macrophomina phaseolina</name>
    <dbReference type="NCBI Taxonomy" id="35725"/>
    <lineage>
        <taxon>Eukaryota</taxon>
        <taxon>Fungi</taxon>
        <taxon>Dikarya</taxon>
        <taxon>Ascomycota</taxon>
        <taxon>Pezizomycotina</taxon>
        <taxon>Dothideomycetes</taxon>
        <taxon>Dothideomycetes incertae sedis</taxon>
        <taxon>Botryosphaeriales</taxon>
        <taxon>Botryosphaeriaceae</taxon>
        <taxon>Macrophomina</taxon>
    </lineage>
</organism>
<feature type="chain" id="PRO_5045166856" description="Transmembrane protein" evidence="3">
    <location>
        <begin position="31"/>
        <end position="409"/>
    </location>
</feature>
<evidence type="ECO:0000313" key="4">
    <source>
        <dbReference type="EMBL" id="KAH7038924.1"/>
    </source>
</evidence>
<keyword evidence="3" id="KW-0732">Signal</keyword>
<dbReference type="Proteomes" id="UP000774617">
    <property type="component" value="Unassembled WGS sequence"/>
</dbReference>
<feature type="region of interest" description="Disordered" evidence="1">
    <location>
        <begin position="291"/>
        <end position="328"/>
    </location>
</feature>
<keyword evidence="2" id="KW-0812">Transmembrane</keyword>
<keyword evidence="5" id="KW-1185">Reference proteome</keyword>
<keyword evidence="2" id="KW-1133">Transmembrane helix</keyword>
<sequence>MRFNAPRVTVLGFALHQLLMLLLLQLAALANGYAHAVTASTVLGNIKSETSSGGAAVMGTAGLDYAIGSTLTSTVVISITASSSVTTASRSDTTAFTFTSSSQGRSQFCDQQESFGCGRDYYCYGDRSGNLGCCPSFPPTTGGVGTDITLSESPDDPRCGVLSNDKYTATTYFCTATDFTSFIPHFGPLGSISRYDWPLSTTQDGSATASPVAATTSEDASGGHSEKGKDIGIAFGVLGFCGFAAVGAWCAYRRHFKSRRNVMDPLWQPSGAGPRHDRSAVELDAVGARRTELDAQRSRPELEAAQAPPQHELETDSKKPELGGMSKEAVTEHSCISPGIDDGFRRNSPVSPLPPACPGTATSGRATPAKKSDGRYGAGGFLNPEYALRDGLWENEDGRPVGGCSGKSS</sequence>
<proteinExistence type="predicted"/>